<dbReference type="EMBL" id="ANNX02000050">
    <property type="protein sequence ID" value="KYC35828.1"/>
    <property type="molecule type" value="Genomic_DNA"/>
</dbReference>
<dbReference type="Proteomes" id="UP000076925">
    <property type="component" value="Unassembled WGS sequence"/>
</dbReference>
<name>A0A139WTR5_9CYAN</name>
<dbReference type="Pfam" id="PF11332">
    <property type="entry name" value="DUF3134"/>
    <property type="match status" value="1"/>
</dbReference>
<evidence type="ECO:0000313" key="2">
    <source>
        <dbReference type="Proteomes" id="UP000076925"/>
    </source>
</evidence>
<dbReference type="RefSeq" id="WP_017748131.1">
    <property type="nucleotide sequence ID" value="NZ_KQ976354.1"/>
</dbReference>
<sequence>MLNSPLREEPRNKRAPVIRTTNEFVILEWLKSSGRLIERTPQESEYLNEVEEISEIIDLDDIPYDPEDDEVAVDLED</sequence>
<organism evidence="1 2">
    <name type="scientific">Scytonema hofmannii PCC 7110</name>
    <dbReference type="NCBI Taxonomy" id="128403"/>
    <lineage>
        <taxon>Bacteria</taxon>
        <taxon>Bacillati</taxon>
        <taxon>Cyanobacteriota</taxon>
        <taxon>Cyanophyceae</taxon>
        <taxon>Nostocales</taxon>
        <taxon>Scytonemataceae</taxon>
        <taxon>Scytonema</taxon>
    </lineage>
</organism>
<comment type="caution">
    <text evidence="1">The sequence shown here is derived from an EMBL/GenBank/DDBJ whole genome shotgun (WGS) entry which is preliminary data.</text>
</comment>
<evidence type="ECO:0000313" key="1">
    <source>
        <dbReference type="EMBL" id="KYC35828.1"/>
    </source>
</evidence>
<proteinExistence type="predicted"/>
<dbReference type="InterPro" id="IPR021481">
    <property type="entry name" value="DUF3134"/>
</dbReference>
<reference evidence="1 2" key="1">
    <citation type="journal article" date="2013" name="Genome Biol. Evol.">
        <title>Genomes of Stigonematalean cyanobacteria (subsection V) and the evolution of oxygenic photosynthesis from prokaryotes to plastids.</title>
        <authorList>
            <person name="Dagan T."/>
            <person name="Roettger M."/>
            <person name="Stucken K."/>
            <person name="Landan G."/>
            <person name="Koch R."/>
            <person name="Major P."/>
            <person name="Gould S.B."/>
            <person name="Goremykin V.V."/>
            <person name="Rippka R."/>
            <person name="Tandeau de Marsac N."/>
            <person name="Gugger M."/>
            <person name="Lockhart P.J."/>
            <person name="Allen J.F."/>
            <person name="Brune I."/>
            <person name="Maus I."/>
            <person name="Puhler A."/>
            <person name="Martin W.F."/>
        </authorList>
    </citation>
    <scope>NUCLEOTIDE SEQUENCE [LARGE SCALE GENOMIC DNA]</scope>
    <source>
        <strain evidence="1 2">PCC 7110</strain>
    </source>
</reference>
<keyword evidence="2" id="KW-1185">Reference proteome</keyword>
<dbReference type="AlphaFoldDB" id="A0A139WTR5"/>
<dbReference type="OrthoDB" id="542362at2"/>
<protein>
    <recommendedName>
        <fullName evidence="3">DUF3134 domain-containing protein</fullName>
    </recommendedName>
</protein>
<gene>
    <name evidence="1" type="ORF">WA1_05900</name>
</gene>
<evidence type="ECO:0008006" key="3">
    <source>
        <dbReference type="Google" id="ProtNLM"/>
    </source>
</evidence>
<accession>A0A139WTR5</accession>